<organism evidence="2 3">
    <name type="scientific">Allomyces macrogynus (strain ATCC 38327)</name>
    <name type="common">Allomyces javanicus var. macrogynus</name>
    <dbReference type="NCBI Taxonomy" id="578462"/>
    <lineage>
        <taxon>Eukaryota</taxon>
        <taxon>Fungi</taxon>
        <taxon>Fungi incertae sedis</taxon>
        <taxon>Blastocladiomycota</taxon>
        <taxon>Blastocladiomycetes</taxon>
        <taxon>Blastocladiales</taxon>
        <taxon>Blastocladiaceae</taxon>
        <taxon>Allomyces</taxon>
    </lineage>
</organism>
<accession>A0A0L0SYK5</accession>
<gene>
    <name evidence="2" type="ORF">AMAG_11890</name>
</gene>
<dbReference type="OrthoDB" id="45365at2759"/>
<reference evidence="2 3" key="1">
    <citation type="submission" date="2009-11" db="EMBL/GenBank/DDBJ databases">
        <title>Annotation of Allomyces macrogynus ATCC 38327.</title>
        <authorList>
            <consortium name="The Broad Institute Genome Sequencing Platform"/>
            <person name="Russ C."/>
            <person name="Cuomo C."/>
            <person name="Burger G."/>
            <person name="Gray M.W."/>
            <person name="Holland P.W.H."/>
            <person name="King N."/>
            <person name="Lang F.B.F."/>
            <person name="Roger A.J."/>
            <person name="Ruiz-Trillo I."/>
            <person name="Young S.K."/>
            <person name="Zeng Q."/>
            <person name="Gargeya S."/>
            <person name="Fitzgerald M."/>
            <person name="Haas B."/>
            <person name="Abouelleil A."/>
            <person name="Alvarado L."/>
            <person name="Arachchi H.M."/>
            <person name="Berlin A."/>
            <person name="Chapman S.B."/>
            <person name="Gearin G."/>
            <person name="Goldberg J."/>
            <person name="Griggs A."/>
            <person name="Gujja S."/>
            <person name="Hansen M."/>
            <person name="Heiman D."/>
            <person name="Howarth C."/>
            <person name="Larimer J."/>
            <person name="Lui A."/>
            <person name="MacDonald P.J.P."/>
            <person name="McCowen C."/>
            <person name="Montmayeur A."/>
            <person name="Murphy C."/>
            <person name="Neiman D."/>
            <person name="Pearson M."/>
            <person name="Priest M."/>
            <person name="Roberts A."/>
            <person name="Saif S."/>
            <person name="Shea T."/>
            <person name="Sisk P."/>
            <person name="Stolte C."/>
            <person name="Sykes S."/>
            <person name="Wortman J."/>
            <person name="Nusbaum C."/>
            <person name="Birren B."/>
        </authorList>
    </citation>
    <scope>NUCLEOTIDE SEQUENCE [LARGE SCALE GENOMIC DNA]</scope>
    <source>
        <strain evidence="2 3">ATCC 38327</strain>
    </source>
</reference>
<dbReference type="VEuPathDB" id="FungiDB:AMAG_11890"/>
<dbReference type="InterPro" id="IPR029052">
    <property type="entry name" value="Metallo-depent_PP-like"/>
</dbReference>
<evidence type="ECO:0000313" key="3">
    <source>
        <dbReference type="Proteomes" id="UP000054350"/>
    </source>
</evidence>
<dbReference type="EMBL" id="GG745353">
    <property type="protein sequence ID" value="KNE67429.1"/>
    <property type="molecule type" value="Genomic_DNA"/>
</dbReference>
<dbReference type="Gene3D" id="3.60.21.10">
    <property type="match status" value="1"/>
</dbReference>
<dbReference type="PANTHER" id="PTHR14795">
    <property type="entry name" value="HELICASE RELATED"/>
    <property type="match status" value="1"/>
</dbReference>
<keyword evidence="3" id="KW-1185">Reference proteome</keyword>
<proteinExistence type="predicted"/>
<dbReference type="AlphaFoldDB" id="A0A0L0SYK5"/>
<dbReference type="Proteomes" id="UP000054350">
    <property type="component" value="Unassembled WGS sequence"/>
</dbReference>
<evidence type="ECO:0000313" key="2">
    <source>
        <dbReference type="EMBL" id="KNE67429.1"/>
    </source>
</evidence>
<dbReference type="eggNOG" id="KOG0701">
    <property type="taxonomic scope" value="Eukaryota"/>
</dbReference>
<sequence length="441" mass="49247">MIGQRGRLAERPLPSTRLLSPRFCPSSNRKLSQQFEDEWRAYARTLAAATNLTARDDQFWWDLRGYHDCFNLPAWDAPNNHFATLSRAKMSGFAYLLDTGFGTYHFIGLDGCPNRGPSRPFNFFGVYDRDDVDFLESALAAHSRANHTFLLGHYPLNTTLQVPASSGRTLAALTRHVSLYLCGHLHRFKWGVAQVMYAHKPSGMLELELGDVKSHGMFRVVVVDDDVVVFADAAMSAAHVAEDEDTNQIDADPTNWPVVPQPPVVVVTYPKDGRYLIPRHEPTPSRVLDPAWPIRRFAFADTRDPQRDLEWTVELDGRALVGVAPQWISTVHGRHLWTCDWADAAAKLAPRVAHHLRLTARNVRTGLSTTADVRFRTSGNPVAMDGGLGELVIATDLPPAIQDVFWAGYVVASGFLLVPKLFVLVLECVRGPAAYLRWRSA</sequence>
<evidence type="ECO:0008006" key="4">
    <source>
        <dbReference type="Google" id="ProtNLM"/>
    </source>
</evidence>
<dbReference type="PANTHER" id="PTHR14795:SF0">
    <property type="entry name" value="TRANSMEMBRANE PROTEIN 62"/>
    <property type="match status" value="1"/>
</dbReference>
<reference evidence="3" key="2">
    <citation type="submission" date="2009-11" db="EMBL/GenBank/DDBJ databases">
        <title>The Genome Sequence of Allomyces macrogynus strain ATCC 38327.</title>
        <authorList>
            <consortium name="The Broad Institute Genome Sequencing Platform"/>
            <person name="Russ C."/>
            <person name="Cuomo C."/>
            <person name="Shea T."/>
            <person name="Young S.K."/>
            <person name="Zeng Q."/>
            <person name="Koehrsen M."/>
            <person name="Haas B."/>
            <person name="Borodovsky M."/>
            <person name="Guigo R."/>
            <person name="Alvarado L."/>
            <person name="Berlin A."/>
            <person name="Borenstein D."/>
            <person name="Chen Z."/>
            <person name="Engels R."/>
            <person name="Freedman E."/>
            <person name="Gellesch M."/>
            <person name="Goldberg J."/>
            <person name="Griggs A."/>
            <person name="Gujja S."/>
            <person name="Heiman D."/>
            <person name="Hepburn T."/>
            <person name="Howarth C."/>
            <person name="Jen D."/>
            <person name="Larson L."/>
            <person name="Lewis B."/>
            <person name="Mehta T."/>
            <person name="Park D."/>
            <person name="Pearson M."/>
            <person name="Roberts A."/>
            <person name="Saif S."/>
            <person name="Shenoy N."/>
            <person name="Sisk P."/>
            <person name="Stolte C."/>
            <person name="Sykes S."/>
            <person name="Walk T."/>
            <person name="White J."/>
            <person name="Yandava C."/>
            <person name="Burger G."/>
            <person name="Gray M.W."/>
            <person name="Holland P.W.H."/>
            <person name="King N."/>
            <person name="Lang F.B.F."/>
            <person name="Roger A.J."/>
            <person name="Ruiz-Trillo I."/>
            <person name="Lander E."/>
            <person name="Nusbaum C."/>
        </authorList>
    </citation>
    <scope>NUCLEOTIDE SEQUENCE [LARGE SCALE GENOMIC DNA]</scope>
    <source>
        <strain evidence="3">ATCC 38327</strain>
    </source>
</reference>
<evidence type="ECO:0000256" key="1">
    <source>
        <dbReference type="SAM" id="Phobius"/>
    </source>
</evidence>
<dbReference type="STRING" id="578462.A0A0L0SYK5"/>
<protein>
    <recommendedName>
        <fullName evidence="4">Calcineurin-like phosphoesterase domain-containing protein</fullName>
    </recommendedName>
</protein>
<dbReference type="SUPFAM" id="SSF56300">
    <property type="entry name" value="Metallo-dependent phosphatases"/>
    <property type="match status" value="1"/>
</dbReference>
<keyword evidence="1" id="KW-0812">Transmembrane</keyword>
<keyword evidence="1" id="KW-0472">Membrane</keyword>
<name>A0A0L0SYK5_ALLM3</name>
<keyword evidence="1" id="KW-1133">Transmembrane helix</keyword>
<feature type="transmembrane region" description="Helical" evidence="1">
    <location>
        <begin position="406"/>
        <end position="429"/>
    </location>
</feature>